<dbReference type="SUPFAM" id="SSF51120">
    <property type="entry name" value="beta-Roll"/>
    <property type="match status" value="1"/>
</dbReference>
<organism evidence="2">
    <name type="scientific">Gallibacterium anatis</name>
    <dbReference type="NCBI Taxonomy" id="750"/>
    <lineage>
        <taxon>Bacteria</taxon>
        <taxon>Pseudomonadati</taxon>
        <taxon>Pseudomonadota</taxon>
        <taxon>Gammaproteobacteria</taxon>
        <taxon>Pasteurellales</taxon>
        <taxon>Pasteurellaceae</taxon>
        <taxon>Gallibacterium</taxon>
    </lineage>
</organism>
<evidence type="ECO:0000313" key="2">
    <source>
        <dbReference type="EMBL" id="MBF4102419.1"/>
    </source>
</evidence>
<gene>
    <name evidence="2" type="ORF">INT80_04380</name>
</gene>
<dbReference type="AlphaFoldDB" id="A0A930UWJ4"/>
<proteinExistence type="predicted"/>
<name>A0A930UWJ4_9PAST</name>
<comment type="caution">
    <text evidence="2">The sequence shown here is derived from an EMBL/GenBank/DDBJ whole genome shotgun (WGS) entry which is preliminary data.</text>
</comment>
<protein>
    <submittedName>
        <fullName evidence="2">Uncharacterized protein</fullName>
    </submittedName>
</protein>
<dbReference type="InterPro" id="IPR011049">
    <property type="entry name" value="Serralysin-like_metalloprot_C"/>
</dbReference>
<dbReference type="Gene3D" id="2.160.20.160">
    <property type="match status" value="1"/>
</dbReference>
<accession>A0A930UWJ4</accession>
<sequence>MRVGKNITDTQTSATPSTTHASNIIDLGTGNDTLEVKGSVEQHTLILSENGNNTISIGSGVSLARKSIGGNTAIVLGDGNDTLTVNTAVNYEDADRESAFYRAYKYSISGSNPVERAWYGEKLRKSTK</sequence>
<evidence type="ECO:0000256" key="1">
    <source>
        <dbReference type="SAM" id="MobiDB-lite"/>
    </source>
</evidence>
<feature type="compositionally biased region" description="Low complexity" evidence="1">
    <location>
        <begin position="8"/>
        <end position="22"/>
    </location>
</feature>
<feature type="region of interest" description="Disordered" evidence="1">
    <location>
        <begin position="1"/>
        <end position="23"/>
    </location>
</feature>
<reference evidence="2" key="1">
    <citation type="submission" date="2020-11" db="EMBL/GenBank/DDBJ databases">
        <title>Gallibacterium anatis 1637, full genome, WGS.</title>
        <authorList>
            <person name="Laishevtcev A.I."/>
            <person name="Yakimova E.A."/>
            <person name="Petkovich D."/>
            <person name="Stepanova T.V."/>
            <person name="Kalendr R.S."/>
            <person name="Rubalsky E.O."/>
            <person name="Zulkarneev E.R."/>
            <person name="Aleshkin A.V."/>
        </authorList>
    </citation>
    <scope>NUCLEOTIDE SEQUENCE</scope>
    <source>
        <strain evidence="2">1637</strain>
    </source>
</reference>
<dbReference type="EMBL" id="JADION010000009">
    <property type="protein sequence ID" value="MBF4102419.1"/>
    <property type="molecule type" value="Genomic_DNA"/>
</dbReference>